<sequence>MSVIRLRSLQALRAQRITPAVRIMSRGAASKHDNDPNVLSREKARNLSGTQDTSAPHKEHAPGWNEHLATDAEANVKADQATPDGPPGKDLQSKTIGHVERHHNTSDEPEHHHPRPGPNPTPSEEDVKADRGEASLYL</sequence>
<dbReference type="RefSeq" id="XP_066614472.1">
    <property type="nucleotide sequence ID" value="XM_066757003.1"/>
</dbReference>
<protein>
    <submittedName>
        <fullName evidence="2">Uncharacterized protein</fullName>
    </submittedName>
</protein>
<feature type="compositionally biased region" description="Basic and acidic residues" evidence="1">
    <location>
        <begin position="125"/>
        <end position="138"/>
    </location>
</feature>
<proteinExistence type="predicted"/>
<evidence type="ECO:0000313" key="3">
    <source>
        <dbReference type="Proteomes" id="UP000054399"/>
    </source>
</evidence>
<accession>A0ABR3BTL0</accession>
<comment type="caution">
    <text evidence="2">The sequence shown here is derived from an EMBL/GenBank/DDBJ whole genome shotgun (WGS) entry which is preliminary data.</text>
</comment>
<dbReference type="GeneID" id="91989315"/>
<dbReference type="EMBL" id="ATAM02000004">
    <property type="protein sequence ID" value="KAL0250285.1"/>
    <property type="molecule type" value="Genomic_DNA"/>
</dbReference>
<feature type="compositionally biased region" description="Basic and acidic residues" evidence="1">
    <location>
        <begin position="97"/>
        <end position="111"/>
    </location>
</feature>
<reference evidence="2 3" key="2">
    <citation type="submission" date="2024-01" db="EMBL/GenBank/DDBJ databases">
        <title>Comparative genomics of Cryptococcus and Kwoniella reveals pathogenesis evolution and contrasting modes of karyotype evolution via chromosome fusion or intercentromeric recombination.</title>
        <authorList>
            <person name="Coelho M.A."/>
            <person name="David-Palma M."/>
            <person name="Shea T."/>
            <person name="Bowers K."/>
            <person name="Mcginley-Smith S."/>
            <person name="Mohammad A.W."/>
            <person name="Gnirke A."/>
            <person name="Yurkov A.M."/>
            <person name="Nowrousian M."/>
            <person name="Sun S."/>
            <person name="Cuomo C.A."/>
            <person name="Heitman J."/>
        </authorList>
    </citation>
    <scope>NUCLEOTIDE SEQUENCE [LARGE SCALE GENOMIC DNA]</scope>
    <source>
        <strain evidence="2 3">IND107</strain>
    </source>
</reference>
<gene>
    <name evidence="2" type="ORF">I308_102458</name>
</gene>
<evidence type="ECO:0000256" key="1">
    <source>
        <dbReference type="SAM" id="MobiDB-lite"/>
    </source>
</evidence>
<name>A0ABR3BTL0_9TREE</name>
<reference evidence="3" key="1">
    <citation type="submission" date="2015-01" db="EMBL/GenBank/DDBJ databases">
        <title>The Genome Sequence of Cryptococcus gattii MMRL2647.</title>
        <authorList>
            <consortium name="The Broad Institute Genomics Platform"/>
            <person name="Cuomo C."/>
            <person name="Litvintseva A."/>
            <person name="Chen Y."/>
            <person name="Heitman J."/>
            <person name="Sun S."/>
            <person name="Springer D."/>
            <person name="Dromer F."/>
            <person name="Young S."/>
            <person name="Zeng Q."/>
            <person name="Gargeya S."/>
            <person name="Abouelleil A."/>
            <person name="Alvarado L."/>
            <person name="Chapman S.B."/>
            <person name="Gainer-Dewar J."/>
            <person name="Goldberg J."/>
            <person name="Griggs A."/>
            <person name="Gujja S."/>
            <person name="Hansen M."/>
            <person name="Howarth C."/>
            <person name="Imamovic A."/>
            <person name="Larimer J."/>
            <person name="Murphy C."/>
            <person name="Naylor J."/>
            <person name="Pearson M."/>
            <person name="Priest M."/>
            <person name="Roberts A."/>
            <person name="Saif S."/>
            <person name="Shea T."/>
            <person name="Sykes S."/>
            <person name="Wortman J."/>
            <person name="Nusbaum C."/>
            <person name="Birren B."/>
        </authorList>
    </citation>
    <scope>NUCLEOTIDE SEQUENCE [LARGE SCALE GENOMIC DNA]</scope>
    <source>
        <strain evidence="3">IND107</strain>
    </source>
</reference>
<keyword evidence="3" id="KW-1185">Reference proteome</keyword>
<organism evidence="2 3">
    <name type="scientific">Cryptococcus tetragattii IND107</name>
    <dbReference type="NCBI Taxonomy" id="1296105"/>
    <lineage>
        <taxon>Eukaryota</taxon>
        <taxon>Fungi</taxon>
        <taxon>Dikarya</taxon>
        <taxon>Basidiomycota</taxon>
        <taxon>Agaricomycotina</taxon>
        <taxon>Tremellomycetes</taxon>
        <taxon>Tremellales</taxon>
        <taxon>Cryptococcaceae</taxon>
        <taxon>Cryptococcus</taxon>
        <taxon>Cryptococcus gattii species complex</taxon>
    </lineage>
</organism>
<evidence type="ECO:0000313" key="2">
    <source>
        <dbReference type="EMBL" id="KAL0250285.1"/>
    </source>
</evidence>
<dbReference type="Proteomes" id="UP000054399">
    <property type="component" value="Unassembled WGS sequence"/>
</dbReference>
<feature type="compositionally biased region" description="Basic and acidic residues" evidence="1">
    <location>
        <begin position="30"/>
        <end position="45"/>
    </location>
</feature>
<feature type="region of interest" description="Disordered" evidence="1">
    <location>
        <begin position="25"/>
        <end position="138"/>
    </location>
</feature>